<keyword evidence="8" id="KW-1185">Reference proteome</keyword>
<gene>
    <name evidence="6" type="primary">secB</name>
    <name evidence="7" type="ORF">COC42_16195</name>
</gene>
<dbReference type="GO" id="GO:0006457">
    <property type="term" value="P:protein folding"/>
    <property type="evidence" value="ECO:0007669"/>
    <property type="project" value="UniProtKB-UniRule"/>
</dbReference>
<keyword evidence="3 6" id="KW-0653">Protein transport</keyword>
<protein>
    <recommendedName>
        <fullName evidence="6">Protein-export protein SecB</fullName>
    </recommendedName>
</protein>
<dbReference type="RefSeq" id="WP_096344568.1">
    <property type="nucleotide sequence ID" value="NZ_NWMW01000003.1"/>
</dbReference>
<dbReference type="PANTHER" id="PTHR36918">
    <property type="match status" value="1"/>
</dbReference>
<dbReference type="EMBL" id="NWMW01000003">
    <property type="protein sequence ID" value="PCD01826.1"/>
    <property type="molecule type" value="Genomic_DNA"/>
</dbReference>
<accession>A0A2A4B2H9</accession>
<evidence type="ECO:0000256" key="4">
    <source>
        <dbReference type="ARBA" id="ARBA00023010"/>
    </source>
</evidence>
<dbReference type="InterPro" id="IPR003708">
    <property type="entry name" value="SecB"/>
</dbReference>
<organism evidence="7 8">
    <name type="scientific">Sphingomonas spermidinifaciens</name>
    <dbReference type="NCBI Taxonomy" id="1141889"/>
    <lineage>
        <taxon>Bacteria</taxon>
        <taxon>Pseudomonadati</taxon>
        <taxon>Pseudomonadota</taxon>
        <taxon>Alphaproteobacteria</taxon>
        <taxon>Sphingomonadales</taxon>
        <taxon>Sphingomonadaceae</taxon>
        <taxon>Sphingomonas</taxon>
    </lineage>
</organism>
<evidence type="ECO:0000256" key="3">
    <source>
        <dbReference type="ARBA" id="ARBA00022927"/>
    </source>
</evidence>
<comment type="caution">
    <text evidence="7">The sequence shown here is derived from an EMBL/GenBank/DDBJ whole genome shotgun (WGS) entry which is preliminary data.</text>
</comment>
<dbReference type="PANTHER" id="PTHR36918:SF1">
    <property type="entry name" value="PROTEIN-EXPORT PROTEIN SECB"/>
    <property type="match status" value="1"/>
</dbReference>
<evidence type="ECO:0000256" key="1">
    <source>
        <dbReference type="ARBA" id="ARBA00009990"/>
    </source>
</evidence>
<dbReference type="PRINTS" id="PR01594">
    <property type="entry name" value="SECBCHAPRONE"/>
</dbReference>
<evidence type="ECO:0000313" key="7">
    <source>
        <dbReference type="EMBL" id="PCD01826.1"/>
    </source>
</evidence>
<dbReference type="AlphaFoldDB" id="A0A2A4B2H9"/>
<comment type="function">
    <text evidence="6">One of the proteins required for the normal export of preproteins out of the cell cytoplasm. It is a molecular chaperone that binds to a subset of precursor proteins, maintaining them in a translocation-competent state. It also specifically binds to its receptor SecA.</text>
</comment>
<keyword evidence="4 6" id="KW-0811">Translocation</keyword>
<dbReference type="NCBIfam" id="TIGR00809">
    <property type="entry name" value="secB"/>
    <property type="match status" value="1"/>
</dbReference>
<evidence type="ECO:0000256" key="5">
    <source>
        <dbReference type="ARBA" id="ARBA00023186"/>
    </source>
</evidence>
<dbReference type="NCBIfam" id="NF004392">
    <property type="entry name" value="PRK05751.1-3"/>
    <property type="match status" value="1"/>
</dbReference>
<evidence type="ECO:0000256" key="2">
    <source>
        <dbReference type="ARBA" id="ARBA00022448"/>
    </source>
</evidence>
<proteinExistence type="inferred from homology"/>
<comment type="subcellular location">
    <subcellularLocation>
        <location evidence="6">Cytoplasm</location>
    </subcellularLocation>
</comment>
<reference evidence="7 8" key="1">
    <citation type="submission" date="2017-09" db="EMBL/GenBank/DDBJ databases">
        <title>Sphingomonas spermidinifaciens 9NM-10, whole genome shotgun sequence.</title>
        <authorList>
            <person name="Feng G."/>
            <person name="Zhu H."/>
        </authorList>
    </citation>
    <scope>NUCLEOTIDE SEQUENCE [LARGE SCALE GENOMIC DNA]</scope>
    <source>
        <strain evidence="7 8">9NM-10</strain>
    </source>
</reference>
<evidence type="ECO:0000313" key="8">
    <source>
        <dbReference type="Proteomes" id="UP000218366"/>
    </source>
</evidence>
<keyword evidence="5 6" id="KW-0143">Chaperone</keyword>
<dbReference type="GO" id="GO:0051082">
    <property type="term" value="F:unfolded protein binding"/>
    <property type="evidence" value="ECO:0007669"/>
    <property type="project" value="InterPro"/>
</dbReference>
<dbReference type="SUPFAM" id="SSF54611">
    <property type="entry name" value="SecB-like"/>
    <property type="match status" value="1"/>
</dbReference>
<dbReference type="Proteomes" id="UP000218366">
    <property type="component" value="Unassembled WGS sequence"/>
</dbReference>
<dbReference type="GO" id="GO:0005737">
    <property type="term" value="C:cytoplasm"/>
    <property type="evidence" value="ECO:0007669"/>
    <property type="project" value="UniProtKB-SubCell"/>
</dbReference>
<dbReference type="Gene3D" id="3.10.420.10">
    <property type="entry name" value="SecB-like"/>
    <property type="match status" value="1"/>
</dbReference>
<evidence type="ECO:0000256" key="6">
    <source>
        <dbReference type="HAMAP-Rule" id="MF_00821"/>
    </source>
</evidence>
<dbReference type="GO" id="GO:0015031">
    <property type="term" value="P:protein transport"/>
    <property type="evidence" value="ECO:0007669"/>
    <property type="project" value="UniProtKB-UniRule"/>
</dbReference>
<keyword evidence="2 6" id="KW-0813">Transport</keyword>
<sequence length="170" mass="18327">MDQQDQPFDAGTPLPNGEDTAPVANVLSQYVKDLSFENPNAPAIYQSQGAPKLDVQFNIGAALVGEDVHEVTLKIEARGEVDGRVMYLCELSYAGLFGLRNIPDEHLQPFLLGEAPRILFPFARRVLADAVRDGGFPPLLLEPIDFGALYFAQAQAAAEQGEISGDIGNA</sequence>
<comment type="similarity">
    <text evidence="1 6">Belongs to the SecB family.</text>
</comment>
<dbReference type="GO" id="GO:0051262">
    <property type="term" value="P:protein tetramerization"/>
    <property type="evidence" value="ECO:0007669"/>
    <property type="project" value="InterPro"/>
</dbReference>
<dbReference type="Pfam" id="PF02556">
    <property type="entry name" value="SecB"/>
    <property type="match status" value="1"/>
</dbReference>
<keyword evidence="6" id="KW-0963">Cytoplasm</keyword>
<dbReference type="HAMAP" id="MF_00821">
    <property type="entry name" value="SecB"/>
    <property type="match status" value="1"/>
</dbReference>
<name>A0A2A4B2H9_9SPHN</name>
<dbReference type="OrthoDB" id="9795145at2"/>
<dbReference type="InterPro" id="IPR035958">
    <property type="entry name" value="SecB-like_sf"/>
</dbReference>
<comment type="subunit">
    <text evidence="6">Homotetramer, a dimer of dimers. One homotetramer interacts with 1 SecA dimer.</text>
</comment>